<dbReference type="AlphaFoldDB" id="A0A8H5GWI0"/>
<reference evidence="1 2" key="1">
    <citation type="journal article" date="2020" name="ISME J.">
        <title>Uncovering the hidden diversity of litter-decomposition mechanisms in mushroom-forming fungi.</title>
        <authorList>
            <person name="Floudas D."/>
            <person name="Bentzer J."/>
            <person name="Ahren D."/>
            <person name="Johansson T."/>
            <person name="Persson P."/>
            <person name="Tunlid A."/>
        </authorList>
    </citation>
    <scope>NUCLEOTIDE SEQUENCE [LARGE SCALE GENOMIC DNA]</scope>
    <source>
        <strain evidence="1 2">CBS 291.85</strain>
    </source>
</reference>
<gene>
    <name evidence="1" type="ORF">D9758_005143</name>
</gene>
<dbReference type="InterPro" id="IPR032675">
    <property type="entry name" value="LRR_dom_sf"/>
</dbReference>
<evidence type="ECO:0000313" key="1">
    <source>
        <dbReference type="EMBL" id="KAF5372529.1"/>
    </source>
</evidence>
<dbReference type="Proteomes" id="UP000559256">
    <property type="component" value="Unassembled WGS sequence"/>
</dbReference>
<name>A0A8H5GWI0_9AGAR</name>
<organism evidence="1 2">
    <name type="scientific">Tetrapyrgos nigripes</name>
    <dbReference type="NCBI Taxonomy" id="182062"/>
    <lineage>
        <taxon>Eukaryota</taxon>
        <taxon>Fungi</taxon>
        <taxon>Dikarya</taxon>
        <taxon>Basidiomycota</taxon>
        <taxon>Agaricomycotina</taxon>
        <taxon>Agaricomycetes</taxon>
        <taxon>Agaricomycetidae</taxon>
        <taxon>Agaricales</taxon>
        <taxon>Marasmiineae</taxon>
        <taxon>Marasmiaceae</taxon>
        <taxon>Tetrapyrgos</taxon>
    </lineage>
</organism>
<comment type="caution">
    <text evidence="1">The sequence shown here is derived from an EMBL/GenBank/DDBJ whole genome shotgun (WGS) entry which is preliminary data.</text>
</comment>
<keyword evidence="2" id="KW-1185">Reference proteome</keyword>
<accession>A0A8H5GWI0</accession>
<sequence>MSDYMPLPIELIEEIADYVVKVTVDRQFRIDTLTAAARRDLLSCALSCSAFFHPFMRILWRASKHIWLLKLLPGLEVKDGSYILSGKLDEAALERFDIYSSMVKTLVYPGPQGKDIPIPVNKSVFTSLALLRPRPLLSLTHVYIYTSPVTFFEKMMVSPVLESAFFKYCHIEDIIAFLSIVKDDAPTFQSLTLGSLHGRFDLASVSQLQNLRVFDLDVYFTAIEKGPVSHPRCLKQLDLQGIEYDSSNVLTVLQIYQDSGVESFSLEGALDGEGFKTIFNMVSSQWSCSVTTLSLNLHILIELEMGTDLELVDVIRPLHSLHNIQFFTGKWTGSSTVYFTDTVVYNLCNGWHNLIDFDIWSNGDNITLASLATLSGANCPSLKRASIPFNILHVPSVNREECNDTFFQLNSSHQLEFLTLIVGRNSDLYHFVLSASGSTSLAYHLDTFFPFLKDVCITTRGGKEQVRKEVMDIIRRRQQARRRHGT</sequence>
<dbReference type="OrthoDB" id="3543113at2759"/>
<proteinExistence type="predicted"/>
<protein>
    <submittedName>
        <fullName evidence="1">Uncharacterized protein</fullName>
    </submittedName>
</protein>
<dbReference type="SUPFAM" id="SSF52047">
    <property type="entry name" value="RNI-like"/>
    <property type="match status" value="1"/>
</dbReference>
<dbReference type="EMBL" id="JAACJM010000005">
    <property type="protein sequence ID" value="KAF5372529.1"/>
    <property type="molecule type" value="Genomic_DNA"/>
</dbReference>
<dbReference type="Gene3D" id="3.80.10.10">
    <property type="entry name" value="Ribonuclease Inhibitor"/>
    <property type="match status" value="1"/>
</dbReference>
<evidence type="ECO:0000313" key="2">
    <source>
        <dbReference type="Proteomes" id="UP000559256"/>
    </source>
</evidence>